<reference evidence="5" key="1">
    <citation type="journal article" date="2019" name="Int. J. Syst. Evol. Microbiol.">
        <title>The Global Catalogue of Microorganisms (GCM) 10K type strain sequencing project: providing services to taxonomists for standard genome sequencing and annotation.</title>
        <authorList>
            <consortium name="The Broad Institute Genomics Platform"/>
            <consortium name="The Broad Institute Genome Sequencing Center for Infectious Disease"/>
            <person name="Wu L."/>
            <person name="Ma J."/>
        </authorList>
    </citation>
    <scope>NUCLEOTIDE SEQUENCE [LARGE SCALE GENOMIC DNA]</scope>
    <source>
        <strain evidence="5">JCM 17809</strain>
    </source>
</reference>
<keyword evidence="5" id="KW-1185">Reference proteome</keyword>
<name>A0ABP8KJG2_9MICO</name>
<dbReference type="Pfam" id="PF17836">
    <property type="entry name" value="PglD_N"/>
    <property type="match status" value="1"/>
</dbReference>
<dbReference type="Gene3D" id="2.160.10.10">
    <property type="entry name" value="Hexapeptide repeat proteins"/>
    <property type="match status" value="1"/>
</dbReference>
<gene>
    <name evidence="4" type="ORF">GCM10023168_24200</name>
</gene>
<sequence length="222" mass="22386">MTSPDRVVVVGASGFGRECLDVLEAMAVAGSAVEVVGVVDDGPSEVNLERLSARGASFLGTVENWLTSRGASDKYVLGVGSPEVRRRLVERLGDVGAQAFAAIHPSATFGARVVLGEGVVVCAGAAISTNVRMGRHVHVNPNATIGHDAVLGDFVSVNPAAVVSGEVVIGEETLVGAAATVLQGLGVGARTILGAGSVVTRDVPSDAIVKGIPARRATGDEA</sequence>
<organism evidence="4 5">
    <name type="scientific">Fodinibacter luteus</name>
    <dbReference type="NCBI Taxonomy" id="552064"/>
    <lineage>
        <taxon>Bacteria</taxon>
        <taxon>Bacillati</taxon>
        <taxon>Actinomycetota</taxon>
        <taxon>Actinomycetes</taxon>
        <taxon>Micrococcales</taxon>
        <taxon>Intrasporangiaceae</taxon>
        <taxon>Fodinibacter (ex Wang et al. 2009)</taxon>
    </lineage>
</organism>
<evidence type="ECO:0000313" key="5">
    <source>
        <dbReference type="Proteomes" id="UP001500945"/>
    </source>
</evidence>
<dbReference type="InterPro" id="IPR050179">
    <property type="entry name" value="Trans_hexapeptide_repeat"/>
</dbReference>
<dbReference type="EMBL" id="BAABGM010000015">
    <property type="protein sequence ID" value="GAA4407772.1"/>
    <property type="molecule type" value="Genomic_DNA"/>
</dbReference>
<evidence type="ECO:0000259" key="3">
    <source>
        <dbReference type="Pfam" id="PF17836"/>
    </source>
</evidence>
<dbReference type="SUPFAM" id="SSF51161">
    <property type="entry name" value="Trimeric LpxA-like enzymes"/>
    <property type="match status" value="1"/>
</dbReference>
<accession>A0ABP8KJG2</accession>
<dbReference type="CDD" id="cd03360">
    <property type="entry name" value="LbH_AT_putative"/>
    <property type="match status" value="1"/>
</dbReference>
<dbReference type="Proteomes" id="UP001500945">
    <property type="component" value="Unassembled WGS sequence"/>
</dbReference>
<protein>
    <submittedName>
        <fullName evidence="4">Acetyltransferase</fullName>
    </submittedName>
</protein>
<dbReference type="InterPro" id="IPR018357">
    <property type="entry name" value="Hexapep_transf_CS"/>
</dbReference>
<evidence type="ECO:0000313" key="4">
    <source>
        <dbReference type="EMBL" id="GAA4407772.1"/>
    </source>
</evidence>
<dbReference type="PANTHER" id="PTHR43300:SF7">
    <property type="entry name" value="UDP-N-ACETYLBACILLOSAMINE N-ACETYLTRANSFERASE"/>
    <property type="match status" value="1"/>
</dbReference>
<dbReference type="NCBIfam" id="TIGR03570">
    <property type="entry name" value="NeuD_NnaD"/>
    <property type="match status" value="1"/>
</dbReference>
<evidence type="ECO:0000256" key="1">
    <source>
        <dbReference type="ARBA" id="ARBA00022679"/>
    </source>
</evidence>
<dbReference type="RefSeq" id="WP_345206243.1">
    <property type="nucleotide sequence ID" value="NZ_BAABGM010000015.1"/>
</dbReference>
<keyword evidence="2" id="KW-0677">Repeat</keyword>
<dbReference type="PROSITE" id="PS00101">
    <property type="entry name" value="HEXAPEP_TRANSFERASES"/>
    <property type="match status" value="1"/>
</dbReference>
<evidence type="ECO:0000256" key="2">
    <source>
        <dbReference type="ARBA" id="ARBA00022737"/>
    </source>
</evidence>
<dbReference type="PANTHER" id="PTHR43300">
    <property type="entry name" value="ACETYLTRANSFERASE"/>
    <property type="match status" value="1"/>
</dbReference>
<dbReference type="InterPro" id="IPR020019">
    <property type="entry name" value="AcTrfase_PglD-like"/>
</dbReference>
<feature type="domain" description="PglD N-terminal" evidence="3">
    <location>
        <begin position="6"/>
        <end position="92"/>
    </location>
</feature>
<dbReference type="InterPro" id="IPR041561">
    <property type="entry name" value="PglD_N"/>
</dbReference>
<comment type="caution">
    <text evidence="4">The sequence shown here is derived from an EMBL/GenBank/DDBJ whole genome shotgun (WGS) entry which is preliminary data.</text>
</comment>
<proteinExistence type="predicted"/>
<dbReference type="InterPro" id="IPR011004">
    <property type="entry name" value="Trimer_LpxA-like_sf"/>
</dbReference>
<keyword evidence="1" id="KW-0808">Transferase</keyword>
<dbReference type="Gene3D" id="3.40.50.20">
    <property type="match status" value="1"/>
</dbReference>